<accession>A0A9W4T7V0</accession>
<dbReference type="AlphaFoldDB" id="A0A9W4T7V0"/>
<feature type="non-terminal residue" evidence="1">
    <location>
        <position position="96"/>
    </location>
</feature>
<dbReference type="EMBL" id="CAMKVN010012226">
    <property type="protein sequence ID" value="CAI2195271.1"/>
    <property type="molecule type" value="Genomic_DNA"/>
</dbReference>
<organism evidence="1 2">
    <name type="scientific">Funneliformis geosporum</name>
    <dbReference type="NCBI Taxonomy" id="1117311"/>
    <lineage>
        <taxon>Eukaryota</taxon>
        <taxon>Fungi</taxon>
        <taxon>Fungi incertae sedis</taxon>
        <taxon>Mucoromycota</taxon>
        <taxon>Glomeromycotina</taxon>
        <taxon>Glomeromycetes</taxon>
        <taxon>Glomerales</taxon>
        <taxon>Glomeraceae</taxon>
        <taxon>Funneliformis</taxon>
    </lineage>
</organism>
<dbReference type="Proteomes" id="UP001153678">
    <property type="component" value="Unassembled WGS sequence"/>
</dbReference>
<reference evidence="1" key="1">
    <citation type="submission" date="2022-08" db="EMBL/GenBank/DDBJ databases">
        <authorList>
            <person name="Kallberg Y."/>
            <person name="Tangrot J."/>
            <person name="Rosling A."/>
        </authorList>
    </citation>
    <scope>NUCLEOTIDE SEQUENCE</scope>
    <source>
        <strain evidence="1">Wild A</strain>
    </source>
</reference>
<proteinExistence type="predicted"/>
<keyword evidence="2" id="KW-1185">Reference proteome</keyword>
<sequence>TITSRKKNKETVALSFSNDNQSIIDDDLQVSLSPGSRTSTPDSFHDMFESSHQDISLTASSRTLPALESRFSVLTSFFIFIELRFNLQQLHLQTHR</sequence>
<comment type="caution">
    <text evidence="1">The sequence shown here is derived from an EMBL/GenBank/DDBJ whole genome shotgun (WGS) entry which is preliminary data.</text>
</comment>
<gene>
    <name evidence="1" type="ORF">FWILDA_LOCUS16992</name>
</gene>
<evidence type="ECO:0000313" key="2">
    <source>
        <dbReference type="Proteomes" id="UP001153678"/>
    </source>
</evidence>
<name>A0A9W4T7V0_9GLOM</name>
<evidence type="ECO:0000313" key="1">
    <source>
        <dbReference type="EMBL" id="CAI2195271.1"/>
    </source>
</evidence>
<protein>
    <submittedName>
        <fullName evidence="1">9845_t:CDS:1</fullName>
    </submittedName>
</protein>